<keyword evidence="2" id="KW-1185">Reference proteome</keyword>
<evidence type="ECO:0000313" key="1">
    <source>
        <dbReference type="EMBL" id="APF41182.1"/>
    </source>
</evidence>
<name>A0A1L2ZQA3_9MICC</name>
<gene>
    <name evidence="1" type="ORF">BHE16_09450</name>
</gene>
<evidence type="ECO:0000313" key="2">
    <source>
        <dbReference type="Proteomes" id="UP000183530"/>
    </source>
</evidence>
<reference evidence="1 2" key="1">
    <citation type="submission" date="2016-11" db="EMBL/GenBank/DDBJ databases">
        <title>Genome sequencing of Zhihengliuella aestuarii B18 antagonistic to Plasmodiophora brassicae.</title>
        <authorList>
            <person name="Luo Y."/>
        </authorList>
    </citation>
    <scope>NUCLEOTIDE SEQUENCE [LARGE SCALE GENOMIC DNA]</scope>
    <source>
        <strain evidence="1 2">B18</strain>
    </source>
</reference>
<dbReference type="KEGG" id="nae:BHE16_09450"/>
<dbReference type="Proteomes" id="UP000183530">
    <property type="component" value="Chromosome"/>
</dbReference>
<proteinExistence type="predicted"/>
<dbReference type="EMBL" id="CP018135">
    <property type="protein sequence ID" value="APF41182.1"/>
    <property type="molecule type" value="Genomic_DNA"/>
</dbReference>
<dbReference type="AlphaFoldDB" id="A0A1L2ZQA3"/>
<sequence>MCREELVALGFEHGSVGGEVGELLLPAGALLIEHGSDLGSERPVVGLADRDAAVGVLDQPFGNVDRNCAAGAGGLLRGAAGADEVGVGGAARVGGEVEQHPRPARPAVQEPFQVVCVLDVPRHPGVARLQQRLHLIEERGLDQWLVRARMQGSLVADDARVVRVGEQLVERVLPQRLRRALRRRHRRQPTGGEVTQ</sequence>
<accession>A0A1L2ZQA3</accession>
<organism evidence="1 2">
    <name type="scientific">Neomicrococcus aestuarii</name>
    <dbReference type="NCBI Taxonomy" id="556325"/>
    <lineage>
        <taxon>Bacteria</taxon>
        <taxon>Bacillati</taxon>
        <taxon>Actinomycetota</taxon>
        <taxon>Actinomycetes</taxon>
        <taxon>Micrococcales</taxon>
        <taxon>Micrococcaceae</taxon>
        <taxon>Neomicrococcus</taxon>
    </lineage>
</organism>
<protein>
    <submittedName>
        <fullName evidence="1">Uncharacterized protein</fullName>
    </submittedName>
</protein>